<dbReference type="EC" id="4.2.2.n1" evidence="4"/>
<gene>
    <name evidence="7" type="ORF">OA57_11280</name>
</gene>
<dbReference type="CDD" id="cd14668">
    <property type="entry name" value="mlta_B"/>
    <property type="match status" value="1"/>
</dbReference>
<dbReference type="InterPro" id="IPR005300">
    <property type="entry name" value="MltA_B"/>
</dbReference>
<dbReference type="InterPro" id="IPR010611">
    <property type="entry name" value="3D_dom"/>
</dbReference>
<feature type="domain" description="Lytic transglycosylase MltA" evidence="6">
    <location>
        <begin position="142"/>
        <end position="271"/>
    </location>
</feature>
<keyword evidence="5" id="KW-0732">Signal</keyword>
<dbReference type="InterPro" id="IPR026044">
    <property type="entry name" value="MltA"/>
</dbReference>
<organism evidence="7 8">
    <name type="scientific">Chelonobacter oris</name>
    <dbReference type="NCBI Taxonomy" id="505317"/>
    <lineage>
        <taxon>Bacteria</taxon>
        <taxon>Pseudomonadati</taxon>
        <taxon>Pseudomonadota</taxon>
        <taxon>Gammaproteobacteria</taxon>
        <taxon>Pasteurellales</taxon>
        <taxon>Pasteurellaceae</taxon>
        <taxon>Chelonobacter</taxon>
    </lineage>
</organism>
<dbReference type="GO" id="GO:0009253">
    <property type="term" value="P:peptidoglycan catabolic process"/>
    <property type="evidence" value="ECO:0007669"/>
    <property type="project" value="TreeGrafter"/>
</dbReference>
<dbReference type="AlphaFoldDB" id="A0A0A3ANY9"/>
<dbReference type="SUPFAM" id="SSF50685">
    <property type="entry name" value="Barwin-like endoglucanases"/>
    <property type="match status" value="1"/>
</dbReference>
<feature type="chain" id="PRO_5001998127" description="Membrane-bound lytic murein transglycosylase A" evidence="5">
    <location>
        <begin position="25"/>
        <end position="368"/>
    </location>
</feature>
<dbReference type="CDD" id="cd14485">
    <property type="entry name" value="mltA_like_LT_A"/>
    <property type="match status" value="1"/>
</dbReference>
<dbReference type="Gene3D" id="2.40.40.10">
    <property type="entry name" value="RlpA-like domain"/>
    <property type="match status" value="1"/>
</dbReference>
<accession>A0A0A3ANY9</accession>
<dbReference type="Pfam" id="PF06725">
    <property type="entry name" value="3D"/>
    <property type="match status" value="1"/>
</dbReference>
<proteinExistence type="predicted"/>
<evidence type="ECO:0000256" key="3">
    <source>
        <dbReference type="ARBA" id="ARBA00023316"/>
    </source>
</evidence>
<dbReference type="Pfam" id="PF03562">
    <property type="entry name" value="MltA"/>
    <property type="match status" value="1"/>
</dbReference>
<dbReference type="SMART" id="SM00925">
    <property type="entry name" value="MltA"/>
    <property type="match status" value="1"/>
</dbReference>
<sequence length="368" mass="40592">MKLSFKFVLTASAMLLLSACGSTPKTTVTPSYQDEIALHEKMGAVYKGRSYIEPNQNLFSVSRVANAGSVVNQGDFLTQLSIVQNTSPRMANNNASTYNKVMNWVLSGGNVEQITQYGVNLQQMRGEDGYQNVLMTGYFSPVIHARRTAQGKYRHPIHAMPKDKRYTRAQIYAGALNGRGLELAYSDSMLDNFLLGVQGSGYVDFGNGNLNYFAYAGQNGFKYQAIGRLLVEQGEIEKEKMSIQAIREWATRNPSRLRGLLERNPSYVFFKNDPTGKVRGSAGIPLVPLASLASDRSVIPSGSVLLVEEPLIDSKGNWTGQHQLRLMMALDVGGAVKGHHFDLYQGIGDEAGHKAGLMKHYGRVWLLK</sequence>
<comment type="caution">
    <text evidence="7">The sequence shown here is derived from an EMBL/GenBank/DDBJ whole genome shotgun (WGS) entry which is preliminary data.</text>
</comment>
<dbReference type="GO" id="GO:0004553">
    <property type="term" value="F:hydrolase activity, hydrolyzing O-glycosyl compounds"/>
    <property type="evidence" value="ECO:0007669"/>
    <property type="project" value="InterPro"/>
</dbReference>
<dbReference type="Proteomes" id="UP000030380">
    <property type="component" value="Unassembled WGS sequence"/>
</dbReference>
<dbReference type="GO" id="GO:0009254">
    <property type="term" value="P:peptidoglycan turnover"/>
    <property type="evidence" value="ECO:0007669"/>
    <property type="project" value="UniProtKB-UniRule"/>
</dbReference>
<comment type="catalytic activity">
    <reaction evidence="1 4">
        <text>Exolytic cleavage of the (1-&gt;4)-beta-glycosidic linkage between N-acetylmuramic acid (MurNAc) and N-acetylglucosamine (GlcNAc) residues in peptidoglycan, from either the reducing or the non-reducing ends of the peptidoglycan chains, with concomitant formation of a 1,6-anhydrobond in the MurNAc residue.</text>
        <dbReference type="EC" id="4.2.2.n1"/>
    </reaction>
</comment>
<dbReference type="OrthoDB" id="9783686at2"/>
<comment type="function">
    <text evidence="4">Murein-degrading enzyme. May play a role in recycling of muropeptides during cell elongation and/or cell division.</text>
</comment>
<evidence type="ECO:0000259" key="6">
    <source>
        <dbReference type="SMART" id="SM00925"/>
    </source>
</evidence>
<dbReference type="GO" id="GO:0071555">
    <property type="term" value="P:cell wall organization"/>
    <property type="evidence" value="ECO:0007669"/>
    <property type="project" value="UniProtKB-KW"/>
</dbReference>
<reference evidence="7 8" key="1">
    <citation type="submission" date="2014-11" db="EMBL/GenBank/DDBJ databases">
        <title>Draft genome sequence of Chelonobacter oris 1662T, associated with respiratory disease in Hermann's Tortoises.</title>
        <authorList>
            <person name="Kudirkiene E."/>
            <person name="Hansen M.J."/>
            <person name="Bojesen A.M."/>
        </authorList>
    </citation>
    <scope>NUCLEOTIDE SEQUENCE [LARGE SCALE GENOMIC DNA]</scope>
    <source>
        <strain evidence="7 8">1662</strain>
    </source>
</reference>
<evidence type="ECO:0000256" key="4">
    <source>
        <dbReference type="PIRNR" id="PIRNR019422"/>
    </source>
</evidence>
<keyword evidence="3 4" id="KW-0961">Cell wall biogenesis/degradation</keyword>
<name>A0A0A3ANY9_9PAST</name>
<feature type="signal peptide" evidence="5">
    <location>
        <begin position="1"/>
        <end position="24"/>
    </location>
</feature>
<dbReference type="PANTHER" id="PTHR30124">
    <property type="entry name" value="MEMBRANE-BOUND LYTIC MUREIN TRANSGLYCOSYLASE A"/>
    <property type="match status" value="1"/>
</dbReference>
<dbReference type="PANTHER" id="PTHR30124:SF0">
    <property type="entry name" value="MEMBRANE-BOUND LYTIC MUREIN TRANSGLYCOSYLASE A"/>
    <property type="match status" value="1"/>
</dbReference>
<dbReference type="NCBIfam" id="NF008366">
    <property type="entry name" value="PRK11162.1"/>
    <property type="match status" value="1"/>
</dbReference>
<protein>
    <recommendedName>
        <fullName evidence="4">Membrane-bound lytic murein transglycosylase A</fullName>
        <ecNumber evidence="4">4.2.2.n1</ecNumber>
    </recommendedName>
    <alternativeName>
        <fullName evidence="4">Murein hydrolase A</fullName>
    </alternativeName>
</protein>
<dbReference type="GO" id="GO:0008933">
    <property type="term" value="F:peptidoglycan lytic transglycosylase activity"/>
    <property type="evidence" value="ECO:0007669"/>
    <property type="project" value="TreeGrafter"/>
</dbReference>
<dbReference type="InterPro" id="IPR036908">
    <property type="entry name" value="RlpA-like_sf"/>
</dbReference>
<keyword evidence="8" id="KW-1185">Reference proteome</keyword>
<dbReference type="EMBL" id="JSUM01000019">
    <property type="protein sequence ID" value="KGQ69502.1"/>
    <property type="molecule type" value="Genomic_DNA"/>
</dbReference>
<dbReference type="PIRSF" id="PIRSF019422">
    <property type="entry name" value="MltA"/>
    <property type="match status" value="1"/>
</dbReference>
<evidence type="ECO:0000313" key="8">
    <source>
        <dbReference type="Proteomes" id="UP000030380"/>
    </source>
</evidence>
<evidence type="ECO:0000256" key="2">
    <source>
        <dbReference type="ARBA" id="ARBA00023239"/>
    </source>
</evidence>
<evidence type="ECO:0000256" key="5">
    <source>
        <dbReference type="SAM" id="SignalP"/>
    </source>
</evidence>
<evidence type="ECO:0000256" key="1">
    <source>
        <dbReference type="ARBA" id="ARBA00001420"/>
    </source>
</evidence>
<evidence type="ECO:0000313" key="7">
    <source>
        <dbReference type="EMBL" id="KGQ69502.1"/>
    </source>
</evidence>
<dbReference type="GO" id="GO:0019867">
    <property type="term" value="C:outer membrane"/>
    <property type="evidence" value="ECO:0007669"/>
    <property type="project" value="InterPro"/>
</dbReference>
<dbReference type="Gene3D" id="2.40.240.50">
    <property type="entry name" value="Barwin-like endoglucanases"/>
    <property type="match status" value="1"/>
</dbReference>
<dbReference type="STRING" id="505317.OA57_11280"/>
<keyword evidence="2 4" id="KW-0456">Lyase</keyword>
<dbReference type="PROSITE" id="PS51257">
    <property type="entry name" value="PROKAR_LIPOPROTEIN"/>
    <property type="match status" value="1"/>
</dbReference>